<feature type="domain" description="Carrier" evidence="12">
    <location>
        <begin position="1818"/>
        <end position="1895"/>
    </location>
</feature>
<comment type="similarity">
    <text evidence="1">Belongs to the tpcK family.</text>
</comment>
<dbReference type="FunFam" id="3.10.129.110:FF:000001">
    <property type="entry name" value="Sterigmatocystin biosynthesis polyketide synthase"/>
    <property type="match status" value="1"/>
</dbReference>
<dbReference type="Pfam" id="PF00975">
    <property type="entry name" value="Thioesterase"/>
    <property type="match status" value="1"/>
</dbReference>
<evidence type="ECO:0000259" key="14">
    <source>
        <dbReference type="PROSITE" id="PS52019"/>
    </source>
</evidence>
<dbReference type="InterPro" id="IPR014031">
    <property type="entry name" value="Ketoacyl_synth_C"/>
</dbReference>
<gene>
    <name evidence="15" type="ORF">MHUMG1_09880</name>
</gene>
<dbReference type="FunFam" id="3.40.366.10:FF:000002">
    <property type="entry name" value="Probable polyketide synthase 2"/>
    <property type="match status" value="1"/>
</dbReference>
<evidence type="ECO:0000256" key="8">
    <source>
        <dbReference type="ARBA" id="ARBA00068821"/>
    </source>
</evidence>
<evidence type="ECO:0000256" key="9">
    <source>
        <dbReference type="ARBA" id="ARBA00083161"/>
    </source>
</evidence>
<dbReference type="Gene3D" id="3.10.129.110">
    <property type="entry name" value="Polyketide synthase dehydratase"/>
    <property type="match status" value="1"/>
</dbReference>
<evidence type="ECO:0000256" key="2">
    <source>
        <dbReference type="ARBA" id="ARBA00022450"/>
    </source>
</evidence>
<dbReference type="InterPro" id="IPR009799">
    <property type="entry name" value="EthD_dom"/>
</dbReference>
<feature type="region of interest" description="Disordered" evidence="11">
    <location>
        <begin position="1780"/>
        <end position="1821"/>
    </location>
</feature>
<dbReference type="PROSITE" id="PS52004">
    <property type="entry name" value="KS3_2"/>
    <property type="match status" value="1"/>
</dbReference>
<evidence type="ECO:0000256" key="6">
    <source>
        <dbReference type="ARBA" id="ARBA00023268"/>
    </source>
</evidence>
<dbReference type="InterPro" id="IPR020806">
    <property type="entry name" value="PKS_PP-bd"/>
</dbReference>
<keyword evidence="6" id="KW-0511">Multifunctional enzyme</keyword>
<dbReference type="EMBL" id="JACEFI010000032">
    <property type="protein sequence ID" value="KAH0592379.1"/>
    <property type="molecule type" value="Genomic_DNA"/>
</dbReference>
<evidence type="ECO:0000256" key="5">
    <source>
        <dbReference type="ARBA" id="ARBA00022737"/>
    </source>
</evidence>
<name>A0A9P8S2W0_9HYPO</name>
<dbReference type="CDD" id="cd00833">
    <property type="entry name" value="PKS"/>
    <property type="match status" value="1"/>
</dbReference>
<evidence type="ECO:0000259" key="13">
    <source>
        <dbReference type="PROSITE" id="PS52004"/>
    </source>
</evidence>
<feature type="region of interest" description="C-terminal hotdog fold" evidence="10">
    <location>
        <begin position="1499"/>
        <end position="1644"/>
    </location>
</feature>
<dbReference type="Gene3D" id="3.40.50.1820">
    <property type="entry name" value="alpha/beta hydrolase"/>
    <property type="match status" value="1"/>
</dbReference>
<dbReference type="Pfam" id="PF00698">
    <property type="entry name" value="Acyl_transf_1"/>
    <property type="match status" value="1"/>
</dbReference>
<organism evidence="15 16">
    <name type="scientific">Metarhizium humberi</name>
    <dbReference type="NCBI Taxonomy" id="2596975"/>
    <lineage>
        <taxon>Eukaryota</taxon>
        <taxon>Fungi</taxon>
        <taxon>Dikarya</taxon>
        <taxon>Ascomycota</taxon>
        <taxon>Pezizomycotina</taxon>
        <taxon>Sordariomycetes</taxon>
        <taxon>Hypocreomycetidae</taxon>
        <taxon>Hypocreales</taxon>
        <taxon>Clavicipitaceae</taxon>
        <taxon>Metarhizium</taxon>
    </lineage>
</organism>
<dbReference type="InterPro" id="IPR030918">
    <property type="entry name" value="PT_fungal_PKS"/>
</dbReference>
<dbReference type="InterPro" id="IPR014030">
    <property type="entry name" value="Ketoacyl_synth_N"/>
</dbReference>
<evidence type="ECO:0000313" key="15">
    <source>
        <dbReference type="EMBL" id="KAH0592379.1"/>
    </source>
</evidence>
<keyword evidence="5" id="KW-0677">Repeat</keyword>
<keyword evidence="4" id="KW-0808">Transferase</keyword>
<comment type="function">
    <text evidence="7">Polyketide synthase; part of the Pks1 gene cluster that mediates the biosynthesis of an anthraquinone derivative pigment that contributes to conidial pigmentation that provides protection from UV radiation, heat and cold stress. The polyketide synthase Pks1 produces 1-acetyl-2,4,6,8-tetrahydroxy-9,10-anthraquinone though condensation of acetyl-CoA with malonyl-CoA. The dehydratase EthD and the laccase Mlac1 further convert the anthraquinone derivative into the final conidial pigment.</text>
</comment>
<evidence type="ECO:0000256" key="3">
    <source>
        <dbReference type="ARBA" id="ARBA00022553"/>
    </source>
</evidence>
<dbReference type="PANTHER" id="PTHR43775:SF45">
    <property type="entry name" value="CONIDIAL PIGMENT POLYKETIDE SYNTHASE ALB1"/>
    <property type="match status" value="1"/>
</dbReference>
<feature type="domain" description="Carrier" evidence="12">
    <location>
        <begin position="1703"/>
        <end position="1777"/>
    </location>
</feature>
<dbReference type="InterPro" id="IPR049900">
    <property type="entry name" value="PKS_mFAS_DH"/>
</dbReference>
<dbReference type="SUPFAM" id="SSF53474">
    <property type="entry name" value="alpha/beta-Hydrolases"/>
    <property type="match status" value="1"/>
</dbReference>
<dbReference type="InterPro" id="IPR029058">
    <property type="entry name" value="AB_hydrolase_fold"/>
</dbReference>
<feature type="domain" description="Ketosynthase family 3 (KS3)" evidence="13">
    <location>
        <begin position="484"/>
        <end position="854"/>
    </location>
</feature>
<dbReference type="GO" id="GO:0031177">
    <property type="term" value="F:phosphopantetheine binding"/>
    <property type="evidence" value="ECO:0007669"/>
    <property type="project" value="InterPro"/>
</dbReference>
<dbReference type="GO" id="GO:0016491">
    <property type="term" value="F:oxidoreductase activity"/>
    <property type="evidence" value="ECO:0007669"/>
    <property type="project" value="InterPro"/>
</dbReference>
<dbReference type="InterPro" id="IPR014043">
    <property type="entry name" value="Acyl_transferase_dom"/>
</dbReference>
<dbReference type="GO" id="GO:0006633">
    <property type="term" value="P:fatty acid biosynthetic process"/>
    <property type="evidence" value="ECO:0007669"/>
    <property type="project" value="TreeGrafter"/>
</dbReference>
<dbReference type="InterPro" id="IPR036736">
    <property type="entry name" value="ACP-like_sf"/>
</dbReference>
<feature type="domain" description="PKS/mFAS DH" evidence="14">
    <location>
        <begin position="1339"/>
        <end position="1644"/>
    </location>
</feature>
<protein>
    <recommendedName>
        <fullName evidence="8">Polyketide synthase 1</fullName>
    </recommendedName>
    <alternativeName>
        <fullName evidence="9">Conidial pigment biosynthesis polyketide synthase</fullName>
    </alternativeName>
</protein>
<dbReference type="InterPro" id="IPR050091">
    <property type="entry name" value="PKS_NRPS_Biosynth_Enz"/>
</dbReference>
<evidence type="ECO:0000256" key="7">
    <source>
        <dbReference type="ARBA" id="ARBA00054270"/>
    </source>
</evidence>
<evidence type="ECO:0000256" key="4">
    <source>
        <dbReference type="ARBA" id="ARBA00022679"/>
    </source>
</evidence>
<dbReference type="Pfam" id="PF00109">
    <property type="entry name" value="ketoacyl-synt"/>
    <property type="match status" value="2"/>
</dbReference>
<dbReference type="InterPro" id="IPR011008">
    <property type="entry name" value="Dimeric_a/b-barrel"/>
</dbReference>
<dbReference type="PROSITE" id="PS52019">
    <property type="entry name" value="PKS_MFAS_DH"/>
    <property type="match status" value="1"/>
</dbReference>
<dbReference type="SMART" id="SM00823">
    <property type="entry name" value="PKS_PP"/>
    <property type="match status" value="2"/>
</dbReference>
<feature type="region of interest" description="Disordered" evidence="11">
    <location>
        <begin position="1644"/>
        <end position="1680"/>
    </location>
</feature>
<dbReference type="SUPFAM" id="SSF54909">
    <property type="entry name" value="Dimeric alpha+beta barrel"/>
    <property type="match status" value="1"/>
</dbReference>
<dbReference type="Pfam" id="PF07110">
    <property type="entry name" value="EthD"/>
    <property type="match status" value="1"/>
</dbReference>
<accession>A0A9P8S2W0</accession>
<dbReference type="SMART" id="SM00825">
    <property type="entry name" value="PKS_KS"/>
    <property type="match status" value="1"/>
</dbReference>
<dbReference type="Gene3D" id="3.40.366.10">
    <property type="entry name" value="Malonyl-Coenzyme A Acyl Carrier Protein, domain 2"/>
    <property type="match status" value="1"/>
</dbReference>
<comment type="caution">
    <text evidence="15">The sequence shown here is derived from an EMBL/GenBank/DDBJ whole genome shotgun (WGS) entry which is preliminary data.</text>
</comment>
<dbReference type="SMART" id="SM00827">
    <property type="entry name" value="PKS_AT"/>
    <property type="match status" value="1"/>
</dbReference>
<dbReference type="FunFam" id="3.40.50.1820:FF:000116">
    <property type="entry name" value="Sterigmatocystin biosynthesis polyketide synthase"/>
    <property type="match status" value="1"/>
</dbReference>
<dbReference type="Proteomes" id="UP000764110">
    <property type="component" value="Unassembled WGS sequence"/>
</dbReference>
<dbReference type="PROSITE" id="PS00012">
    <property type="entry name" value="PHOSPHOPANTETHEINE"/>
    <property type="match status" value="1"/>
</dbReference>
<dbReference type="SUPFAM" id="SSF53901">
    <property type="entry name" value="Thiolase-like"/>
    <property type="match status" value="2"/>
</dbReference>
<dbReference type="InterPro" id="IPR001031">
    <property type="entry name" value="Thioesterase"/>
</dbReference>
<feature type="compositionally biased region" description="Low complexity" evidence="11">
    <location>
        <begin position="1659"/>
        <end position="1675"/>
    </location>
</feature>
<evidence type="ECO:0000259" key="12">
    <source>
        <dbReference type="PROSITE" id="PS50075"/>
    </source>
</evidence>
<evidence type="ECO:0000256" key="10">
    <source>
        <dbReference type="PROSITE-ProRule" id="PRU01363"/>
    </source>
</evidence>
<keyword evidence="3" id="KW-0597">Phosphoprotein</keyword>
<dbReference type="Gene3D" id="3.30.70.3290">
    <property type="match status" value="1"/>
</dbReference>
<dbReference type="Pfam" id="PF22621">
    <property type="entry name" value="CurL-like_PKS_C"/>
    <property type="match status" value="1"/>
</dbReference>
<dbReference type="Pfam" id="PF00550">
    <property type="entry name" value="PP-binding"/>
    <property type="match status" value="2"/>
</dbReference>
<dbReference type="InterPro" id="IPR032088">
    <property type="entry name" value="SAT"/>
</dbReference>
<dbReference type="NCBIfam" id="TIGR04532">
    <property type="entry name" value="PT_fungal_PKS"/>
    <property type="match status" value="1"/>
</dbReference>
<dbReference type="GO" id="GO:0004312">
    <property type="term" value="F:fatty acid synthase activity"/>
    <property type="evidence" value="ECO:0007669"/>
    <property type="project" value="TreeGrafter"/>
</dbReference>
<dbReference type="GO" id="GO:0044550">
    <property type="term" value="P:secondary metabolite biosynthetic process"/>
    <property type="evidence" value="ECO:0007669"/>
    <property type="project" value="TreeGrafter"/>
</dbReference>
<dbReference type="InterPro" id="IPR001227">
    <property type="entry name" value="Ac_transferase_dom_sf"/>
</dbReference>
<dbReference type="Gene3D" id="1.10.1200.10">
    <property type="entry name" value="ACP-like"/>
    <property type="match status" value="2"/>
</dbReference>
<dbReference type="InterPro" id="IPR016039">
    <property type="entry name" value="Thiolase-like"/>
</dbReference>
<dbReference type="Gene3D" id="3.30.70.100">
    <property type="match status" value="1"/>
</dbReference>
<dbReference type="PROSITE" id="PS50075">
    <property type="entry name" value="CARRIER"/>
    <property type="match status" value="2"/>
</dbReference>
<dbReference type="Pfam" id="PF16073">
    <property type="entry name" value="SAT"/>
    <property type="match status" value="1"/>
</dbReference>
<feature type="active site" description="Proton donor; for dehydratase activity" evidence="10">
    <location>
        <position position="1558"/>
    </location>
</feature>
<dbReference type="InterPro" id="IPR009081">
    <property type="entry name" value="PP-bd_ACP"/>
</dbReference>
<dbReference type="InterPro" id="IPR020841">
    <property type="entry name" value="PKS_Beta-ketoAc_synthase_dom"/>
</dbReference>
<evidence type="ECO:0000256" key="11">
    <source>
        <dbReference type="SAM" id="MobiDB-lite"/>
    </source>
</evidence>
<feature type="compositionally biased region" description="Low complexity" evidence="11">
    <location>
        <begin position="1780"/>
        <end position="1815"/>
    </location>
</feature>
<evidence type="ECO:0000256" key="1">
    <source>
        <dbReference type="ARBA" id="ARBA00005986"/>
    </source>
</evidence>
<reference evidence="15 16" key="1">
    <citation type="submission" date="2020-07" db="EMBL/GenBank/DDBJ databases">
        <title>Metarhizium humberi genome.</title>
        <authorList>
            <person name="Lysoe E."/>
        </authorList>
    </citation>
    <scope>NUCLEOTIDE SEQUENCE [LARGE SCALE GENOMIC DNA]</scope>
    <source>
        <strain evidence="15 16">ESALQ1638</strain>
    </source>
</reference>
<keyword evidence="16" id="KW-1185">Reference proteome</keyword>
<evidence type="ECO:0000313" key="16">
    <source>
        <dbReference type="Proteomes" id="UP000764110"/>
    </source>
</evidence>
<feature type="region of interest" description="N-terminal hotdog fold" evidence="10">
    <location>
        <begin position="1339"/>
        <end position="1472"/>
    </location>
</feature>
<feature type="active site" description="Proton acceptor; for dehydratase activity" evidence="10">
    <location>
        <position position="1371"/>
    </location>
</feature>
<dbReference type="InterPro" id="IPR006162">
    <property type="entry name" value="Ppantetheine_attach_site"/>
</dbReference>
<dbReference type="SUPFAM" id="SSF47336">
    <property type="entry name" value="ACP-like"/>
    <property type="match status" value="2"/>
</dbReference>
<sequence>MAISDSVSPEAQQLLCLTITAYRKPGMSEAAYREYMTKTHAPLVSGLMEEYGIVRYNMLLTPRKTHNNSKSRPLLFQLYDPEFSKLSDYDCIVQFVFRRMEDFLRMKSDPRFLEKVAPDHQKFADTSRSTNVYLASFIDQVNLTLRHEVARLTAAERQSFPAFSSVQNLVARALKKDTSVALESTLATIYHLCCFINYFGDGQEAYPTGPTTHVSGLCIGALAAAAVSSSKSLAELVQAGIDAVRVSLKVGLLVARTAALFSHQESNGTSSSPWSYAVPDSQLPLALAEEAIESYQAKTNIPPLSLPYISAKGQNSWTVSGPPAIVQHFLETSQFEKTLRLTPLAVHAPYHAPHIFSAIDVQHIIRAVGPVSSFSSKLSFISSSSSRNLPTGLEFQDLLYRAVEDILILPLDLREAAENIRLVLEATDNVQQCALFPISTGVGPSLKQSFSPAMASRVSIVDCIMERVAADAGPKSTSGPKPSESKIAIIGMSGRFPESADVEAFWDLLHQGLDVHRPVPPDRFNGELYYDVTGKRKNTCKVMHGCWINDPGLFDAKFFNISPKEAEQSDPGQRLALATAYEALEAAGVVADRTPSTQRDRVGVFYGMTSDDYREVSCGQNVDTYFIPGLDRGYFLSRTGNCHTFDDEADGYCRADAVGTVILKRLEDAIADHDPILGVISGALTNHSADAVSITRPHSGAQEEIFSKLLTESGVHPHQVSYIEMHGTGTQAGDATEMTSVLNCFAPSTSPRRLPHESLHLGSTKANVGHSESASGVSALIKVLLMMEKNIIPPHCGIKGKINHKFPTDLDERNVHIAKTATKWNRRNELNNIRRAFVNNFSAAGGNTALLVEDYPLLIADSSQQDARTAHVVTVSAKSIKSLKGNLENLKKFVQKQASTEGFLSKLSYTTTSRRMHHPFRVAIPAANSEQLLSALDEELKQDSYTCCSESPVAFVFSGQGSQYSAMGQHLLHFTIFRDEVHAYDILAQRHGFPSIMPLIDGSVDIEDLEPLVVQLGTVCVQMALASLWMALGMRPAYVVGHSLGHYAALKVAGVLTASDTIYLVAMRARLLQNKCSRGSHAMLAIRSSAAEIQAHLDEGIHDIACINGPQDTVVSGCIDDIDRLSQKLMDKGIRATRVNVPFAFHSAQVDPILDELEAIASQVEFHAPSVAVGCPLLGKTFKPGETPSVEAKHIRRHCRETVNFLDVLWSAKDDGFVSEKTAWIEIGPHTVCSNLVKANINQDTTAVPSLMRNKDGWQVLASSVATLYRHGSSVAWDEYHHDFEACKQVLRLPAYSWDNKLYWIDYVHDWLLTRGDPPVQAAASLPAPPSSFSTASVHRIVHESVDKGKLTLTAECEFTNEQLREVVYGHVVNGNRVCSSSLYTDFGVTLGSYILEKYRPDLQGHAVDVQDMVVNKALVHKEGPTMLLRIDVVLDTTDSKAASMSIYSVNSKGNKTADHAQSSLHFEQPKVWLKSWDSTQYYVERSIEWLQEKADQGLNSRMSSGVIYKLFSSLVDYSTAYKGMQEAIVNTEDFEATALVRFQVDEGNFRCNPMWVDSCGQLAGFLMNGHAKTPKDQVFINHGWQYFRTVRKFSRDKTYRTYVRMRCVEGTTYAGDVYIFDDEGIVGVCGSITFQGIPRKVLNTAMPPPKSQNEAPVRSGPAKPAAKPPRSASSEHSGHFARHANIEPLKLDAALKSATTARNPMLPVFKIVAEEIGIPSASVDNGLVFADYGVDSLLSLSISGRLREELDLDVESSAFETCATLADLAAHLGLDTFSSDQSSGQSSSSGGLSPRSDSIGEITSSVTTPPSLSPRGSVSGSQCKDVCAILAEEIGVSMGEITNDTDLGALGMDSLMSLAVLSRLREELELDLEGDFFVSHPNFSSFKHMFQQGHGDEVEPEPSAELKQYRATSTLLQGNPKSALYTLFLLPDGSGSSFSYAPINAVRKDVCVFGLNCPWLKSAEKLVQFGLKGLATLYVEEIRRRAPHGPYNLGGWSAGGICAYEAAIQFTREGETVERLILLDSPNPIGLEKLPARLFDFVNGLGLFGDGKAPDWLLAHFLAFIDALDEWKPVPWDKALGGNSPPPMTYILWAEDGICKGTDARPEYRDDDPREMKWLLENRTNFGGNNWDVLLGQQSLSIERIQDANHFTMLRKGKNTERVAAFIRSTFG</sequence>
<dbReference type="Pfam" id="PF02801">
    <property type="entry name" value="Ketoacyl-synt_C"/>
    <property type="match status" value="1"/>
</dbReference>
<dbReference type="InterPro" id="IPR042104">
    <property type="entry name" value="PKS_dehydratase_sf"/>
</dbReference>
<dbReference type="SUPFAM" id="SSF55048">
    <property type="entry name" value="Probable ACP-binding domain of malonyl-CoA ACP transacylase"/>
    <property type="match status" value="1"/>
</dbReference>
<dbReference type="InterPro" id="IPR016036">
    <property type="entry name" value="Malonyl_transacylase_ACP-bd"/>
</dbReference>
<dbReference type="InterPro" id="IPR016035">
    <property type="entry name" value="Acyl_Trfase/lysoPLipase"/>
</dbReference>
<dbReference type="Gene3D" id="3.40.47.10">
    <property type="match status" value="2"/>
</dbReference>
<dbReference type="SUPFAM" id="SSF52151">
    <property type="entry name" value="FabD/lysophospholipase-like"/>
    <property type="match status" value="1"/>
</dbReference>
<dbReference type="PANTHER" id="PTHR43775">
    <property type="entry name" value="FATTY ACID SYNTHASE"/>
    <property type="match status" value="1"/>
</dbReference>
<proteinExistence type="inferred from homology"/>
<keyword evidence="2" id="KW-0596">Phosphopantetheine</keyword>